<evidence type="ECO:0000256" key="1">
    <source>
        <dbReference type="ARBA" id="ARBA00022490"/>
    </source>
</evidence>
<feature type="binding site" evidence="9">
    <location>
        <begin position="109"/>
        <end position="112"/>
    </location>
    <ligand>
        <name>a ribonucleoside 5'-phosphate</name>
        <dbReference type="ChEBI" id="CHEBI:58043"/>
    </ligand>
</feature>
<evidence type="ECO:0000256" key="4">
    <source>
        <dbReference type="ARBA" id="ARBA00022777"/>
    </source>
</evidence>
<dbReference type="PRINTS" id="PR00094">
    <property type="entry name" value="ADENYLTKNASE"/>
</dbReference>
<feature type="binding site" evidence="9">
    <location>
        <position position="150"/>
    </location>
    <ligand>
        <name>ATP</name>
        <dbReference type="ChEBI" id="CHEBI:30616"/>
    </ligand>
</feature>
<comment type="domain">
    <text evidence="9">Consists of three domains, a large central CORE domain and two small peripheral domains, NMPbind and LID, which undergo movements during catalysis. The LID domain closes over the site of phosphoryl transfer upon ATP binding. Assembling and dissambling the active center during each catalytic cycle provides an effective means to prevent ATP hydrolysis.</text>
</comment>
<protein>
    <recommendedName>
        <fullName evidence="9">UMP-CMP kinase</fullName>
        <ecNumber evidence="9">2.7.4.14</ecNumber>
    </recommendedName>
    <alternativeName>
        <fullName evidence="9">Deoxycytidylate kinase</fullName>
        <shortName evidence="9">CK</shortName>
        <shortName evidence="9">dCMP kinase</shortName>
    </alternativeName>
    <alternativeName>
        <fullName evidence="9">Uridine monophosphate/cytidine monophosphate kinase</fullName>
        <shortName evidence="9">UMP/CMP kinase</shortName>
        <shortName evidence="9">UMP/CMPK</shortName>
    </alternativeName>
</protein>
<keyword evidence="2 9" id="KW-0808">Transferase</keyword>
<dbReference type="GO" id="GO:0005524">
    <property type="term" value="F:ATP binding"/>
    <property type="evidence" value="ECO:0007669"/>
    <property type="project" value="UniProtKB-KW"/>
</dbReference>
<comment type="similarity">
    <text evidence="9">Belongs to the adenylate kinase family. UMP-CMP kinase subfamily.</text>
</comment>
<dbReference type="AlphaFoldDB" id="A0A9W9ZBH3"/>
<gene>
    <name evidence="10" type="primary">CMPK1</name>
    <name evidence="10" type="ORF">OS493_021949</name>
</gene>
<feature type="binding site" evidence="9">
    <location>
        <begin position="82"/>
        <end position="84"/>
    </location>
    <ligand>
        <name>a ribonucleoside 5'-phosphate</name>
        <dbReference type="ChEBI" id="CHEBI:58043"/>
    </ligand>
</feature>
<dbReference type="GO" id="GO:0005634">
    <property type="term" value="C:nucleus"/>
    <property type="evidence" value="ECO:0007669"/>
    <property type="project" value="UniProtKB-SubCell"/>
</dbReference>
<evidence type="ECO:0000256" key="5">
    <source>
        <dbReference type="ARBA" id="ARBA00022840"/>
    </source>
</evidence>
<keyword evidence="4 9" id="KW-0418">Kinase</keyword>
<name>A0A9W9ZBH3_9CNID</name>
<reference evidence="10" key="1">
    <citation type="submission" date="2023-01" db="EMBL/GenBank/DDBJ databases">
        <title>Genome assembly of the deep-sea coral Lophelia pertusa.</title>
        <authorList>
            <person name="Herrera S."/>
            <person name="Cordes E."/>
        </authorList>
    </citation>
    <scope>NUCLEOTIDE SEQUENCE</scope>
    <source>
        <strain evidence="10">USNM1676648</strain>
        <tissue evidence="10">Polyp</tissue>
    </source>
</reference>
<feature type="region of interest" description="LID" evidence="9">
    <location>
        <begin position="149"/>
        <end position="159"/>
    </location>
</feature>
<evidence type="ECO:0000256" key="2">
    <source>
        <dbReference type="ARBA" id="ARBA00022679"/>
    </source>
</evidence>
<proteinExistence type="inferred from homology"/>
<dbReference type="EC" id="2.7.4.14" evidence="9"/>
<evidence type="ECO:0000256" key="8">
    <source>
        <dbReference type="ARBA" id="ARBA00048116"/>
    </source>
</evidence>
<keyword evidence="11" id="KW-1185">Reference proteome</keyword>
<dbReference type="Pfam" id="PF00406">
    <property type="entry name" value="ADK"/>
    <property type="match status" value="1"/>
</dbReference>
<keyword evidence="5 9" id="KW-0067">ATP-binding</keyword>
<comment type="caution">
    <text evidence="10">The sequence shown here is derived from an EMBL/GenBank/DDBJ whole genome shotgun (WGS) entry which is preliminary data.</text>
</comment>
<comment type="catalytic activity">
    <reaction evidence="8 9">
        <text>UMP + ATP = UDP + ADP</text>
        <dbReference type="Rhea" id="RHEA:24400"/>
        <dbReference type="ChEBI" id="CHEBI:30616"/>
        <dbReference type="ChEBI" id="CHEBI:57865"/>
        <dbReference type="ChEBI" id="CHEBI:58223"/>
        <dbReference type="ChEBI" id="CHEBI:456216"/>
        <dbReference type="EC" id="2.7.4.14"/>
    </reaction>
</comment>
<organism evidence="10 11">
    <name type="scientific">Desmophyllum pertusum</name>
    <dbReference type="NCBI Taxonomy" id="174260"/>
    <lineage>
        <taxon>Eukaryota</taxon>
        <taxon>Metazoa</taxon>
        <taxon>Cnidaria</taxon>
        <taxon>Anthozoa</taxon>
        <taxon>Hexacorallia</taxon>
        <taxon>Scleractinia</taxon>
        <taxon>Caryophylliina</taxon>
        <taxon>Caryophylliidae</taxon>
        <taxon>Desmophyllum</taxon>
    </lineage>
</organism>
<dbReference type="InterPro" id="IPR033690">
    <property type="entry name" value="Adenylat_kinase_CS"/>
</dbReference>
<keyword evidence="1 9" id="KW-0963">Cytoplasm</keyword>
<feature type="binding site" evidence="9">
    <location>
        <position position="61"/>
    </location>
    <ligand>
        <name>a ribonucleoside 5'-phosphate</name>
        <dbReference type="ChEBI" id="CHEBI:58043"/>
    </ligand>
</feature>
<keyword evidence="6 9" id="KW-0665">Pyrimidine biosynthesis</keyword>
<evidence type="ECO:0000256" key="3">
    <source>
        <dbReference type="ARBA" id="ARBA00022741"/>
    </source>
</evidence>
<dbReference type="Proteomes" id="UP001163046">
    <property type="component" value="Unassembled WGS sequence"/>
</dbReference>
<dbReference type="EMBL" id="MU826364">
    <property type="protein sequence ID" value="KAJ7378647.1"/>
    <property type="molecule type" value="Genomic_DNA"/>
</dbReference>
<dbReference type="GO" id="GO:0005737">
    <property type="term" value="C:cytoplasm"/>
    <property type="evidence" value="ECO:0007669"/>
    <property type="project" value="UniProtKB-SubCell"/>
</dbReference>
<feature type="binding site" evidence="9">
    <location>
        <begin position="35"/>
        <end position="40"/>
    </location>
    <ligand>
        <name>ATP</name>
        <dbReference type="ChEBI" id="CHEBI:30616"/>
    </ligand>
</feature>
<evidence type="ECO:0000313" key="10">
    <source>
        <dbReference type="EMBL" id="KAJ7378647.1"/>
    </source>
</evidence>
<dbReference type="SUPFAM" id="SSF52540">
    <property type="entry name" value="P-loop containing nucleoside triphosphate hydrolases"/>
    <property type="match status" value="1"/>
</dbReference>
<dbReference type="OrthoDB" id="442176at2759"/>
<dbReference type="NCBIfam" id="TIGR01359">
    <property type="entry name" value="UMP_CMP_kin_fam"/>
    <property type="match status" value="1"/>
</dbReference>
<dbReference type="GO" id="GO:0050145">
    <property type="term" value="F:nucleoside monophosphate kinase activity"/>
    <property type="evidence" value="ECO:0007669"/>
    <property type="project" value="UniProtKB-ARBA"/>
</dbReference>
<dbReference type="InterPro" id="IPR006266">
    <property type="entry name" value="UMP_CMP_kinase"/>
</dbReference>
<feature type="binding site" evidence="9">
    <location>
        <position position="156"/>
    </location>
    <ligand>
        <name>a ribonucleoside 5'-phosphate</name>
        <dbReference type="ChEBI" id="CHEBI:58043"/>
    </ligand>
</feature>
<dbReference type="GO" id="GO:0006207">
    <property type="term" value="P:'de novo' pyrimidine nucleobase biosynthetic process"/>
    <property type="evidence" value="ECO:0007669"/>
    <property type="project" value="InterPro"/>
</dbReference>
<sequence>MFHLSCFLGRITSSVQSAMSSAVKPIVIFVLGGPGAGKGTQCERIVKKFGYIHLSAGDLLREERASGSENGDLIESYIREGKIVPVEITISLIEKAMNKNSVKKFLIDGFPRNEDNLQGWNRVMNGKVDMKCVLFFECSEDECIKRIMERGKSSGRSDDNIESLRKRFHTYETQTMPIIEHYQKQGLVRKIQAIKSPDEVFEEVQNILTSLGE</sequence>
<dbReference type="InterPro" id="IPR000850">
    <property type="entry name" value="Adenylat/UMP-CMP_kin"/>
</dbReference>
<comment type="cofactor">
    <cofactor evidence="9">
        <name>Mg(2+)</name>
        <dbReference type="ChEBI" id="CHEBI:18420"/>
    </cofactor>
    <text evidence="9">Binds 1 Mg(2+) ion per monomer.</text>
</comment>
<dbReference type="PANTHER" id="PTHR23359">
    <property type="entry name" value="NUCLEOTIDE KINASE"/>
    <property type="match status" value="1"/>
</dbReference>
<comment type="caution">
    <text evidence="9">Lacks conserved residue(s) required for the propagation of feature annotation.</text>
</comment>
<evidence type="ECO:0000256" key="7">
    <source>
        <dbReference type="ARBA" id="ARBA00023242"/>
    </source>
</evidence>
<dbReference type="CDD" id="cd01428">
    <property type="entry name" value="ADK"/>
    <property type="match status" value="1"/>
</dbReference>
<dbReference type="HAMAP" id="MF_03172">
    <property type="entry name" value="Adenylate_kinase_UMP_CMP_kin"/>
    <property type="match status" value="1"/>
</dbReference>
<dbReference type="GO" id="GO:0006221">
    <property type="term" value="P:pyrimidine nucleotide biosynthetic process"/>
    <property type="evidence" value="ECO:0007669"/>
    <property type="project" value="UniProtKB-UniRule"/>
</dbReference>
<evidence type="ECO:0000313" key="11">
    <source>
        <dbReference type="Proteomes" id="UP001163046"/>
    </source>
</evidence>
<evidence type="ECO:0000256" key="6">
    <source>
        <dbReference type="ARBA" id="ARBA00022975"/>
    </source>
</evidence>
<keyword evidence="7 9" id="KW-0539">Nucleus</keyword>
<dbReference type="FunFam" id="3.40.50.300:FF:000315">
    <property type="entry name" value="Adenylate kinase 1"/>
    <property type="match status" value="1"/>
</dbReference>
<comment type="function">
    <text evidence="9">Catalyzes the phosphorylation of pyrimidine nucleoside monophosphates at the expense of ATP. Plays an important role in de novo pyrimidine nucleotide biosynthesis. Has preference for UMP and CMP as phosphate acceptors.</text>
</comment>
<feature type="binding site" evidence="9">
    <location>
        <position position="167"/>
    </location>
    <ligand>
        <name>a ribonucleoside 5'-phosphate</name>
        <dbReference type="ChEBI" id="CHEBI:58043"/>
    </ligand>
</feature>
<dbReference type="PROSITE" id="PS00113">
    <property type="entry name" value="ADENYLATE_KINASE"/>
    <property type="match status" value="1"/>
</dbReference>
<accession>A0A9W9ZBH3</accession>
<feature type="binding site" evidence="9">
    <location>
        <position position="116"/>
    </location>
    <ligand>
        <name>CMP</name>
        <dbReference type="ChEBI" id="CHEBI:60377"/>
    </ligand>
</feature>
<comment type="subcellular location">
    <subcellularLocation>
        <location evidence="9">Cytoplasm</location>
    </subcellularLocation>
    <subcellularLocation>
        <location evidence="9">Nucleus</location>
    </subcellularLocation>
</comment>
<feature type="binding site" evidence="9">
    <location>
        <position position="195"/>
    </location>
    <ligand>
        <name>ATP</name>
        <dbReference type="ChEBI" id="CHEBI:30616"/>
    </ligand>
</feature>
<evidence type="ECO:0000256" key="9">
    <source>
        <dbReference type="HAMAP-Rule" id="MF_03172"/>
    </source>
</evidence>
<dbReference type="HAMAP" id="MF_00235">
    <property type="entry name" value="Adenylate_kinase_Adk"/>
    <property type="match status" value="1"/>
</dbReference>
<dbReference type="InterPro" id="IPR027417">
    <property type="entry name" value="P-loop_NTPase"/>
</dbReference>
<comment type="catalytic activity">
    <reaction evidence="9">
        <text>CMP + ATP = CDP + ADP</text>
        <dbReference type="Rhea" id="RHEA:11600"/>
        <dbReference type="ChEBI" id="CHEBI:30616"/>
        <dbReference type="ChEBI" id="CHEBI:58069"/>
        <dbReference type="ChEBI" id="CHEBI:60377"/>
        <dbReference type="ChEBI" id="CHEBI:456216"/>
        <dbReference type="EC" id="2.7.4.14"/>
    </reaction>
</comment>
<comment type="catalytic activity">
    <reaction evidence="9">
        <text>dCMP + ATP = dCDP + ADP</text>
        <dbReference type="Rhea" id="RHEA:25094"/>
        <dbReference type="ChEBI" id="CHEBI:30616"/>
        <dbReference type="ChEBI" id="CHEBI:57566"/>
        <dbReference type="ChEBI" id="CHEBI:58593"/>
        <dbReference type="ChEBI" id="CHEBI:456216"/>
        <dbReference type="EC" id="2.7.4.14"/>
    </reaction>
</comment>
<dbReference type="Gene3D" id="3.40.50.300">
    <property type="entry name" value="P-loop containing nucleotide triphosphate hydrolases"/>
    <property type="match status" value="1"/>
</dbReference>
<comment type="subunit">
    <text evidence="9">Monomer.</text>
</comment>
<keyword evidence="3 9" id="KW-0547">Nucleotide-binding</keyword>